<evidence type="ECO:0000256" key="1">
    <source>
        <dbReference type="ARBA" id="ARBA00004141"/>
    </source>
</evidence>
<evidence type="ECO:0000256" key="4">
    <source>
        <dbReference type="ARBA" id="ARBA00023136"/>
    </source>
</evidence>
<evidence type="ECO:0000259" key="6">
    <source>
        <dbReference type="Pfam" id="PF00916"/>
    </source>
</evidence>
<protein>
    <submittedName>
        <fullName evidence="7">Probable sulfate transporter 3.3</fullName>
    </submittedName>
</protein>
<dbReference type="AlphaFoldDB" id="A0A830BI19"/>
<dbReference type="InterPro" id="IPR001902">
    <property type="entry name" value="SLC26A/SulP_fam"/>
</dbReference>
<dbReference type="GO" id="GO:0016020">
    <property type="term" value="C:membrane"/>
    <property type="evidence" value="ECO:0007669"/>
    <property type="project" value="UniProtKB-SubCell"/>
</dbReference>
<dbReference type="NCBIfam" id="TIGR00815">
    <property type="entry name" value="sulP"/>
    <property type="match status" value="1"/>
</dbReference>
<evidence type="ECO:0000313" key="8">
    <source>
        <dbReference type="Proteomes" id="UP000653305"/>
    </source>
</evidence>
<feature type="transmembrane region" description="Helical" evidence="5">
    <location>
        <begin position="413"/>
        <end position="431"/>
    </location>
</feature>
<keyword evidence="8" id="KW-1185">Reference proteome</keyword>
<feature type="transmembrane region" description="Helical" evidence="5">
    <location>
        <begin position="385"/>
        <end position="406"/>
    </location>
</feature>
<feature type="transmembrane region" description="Helical" evidence="5">
    <location>
        <begin position="148"/>
        <end position="170"/>
    </location>
</feature>
<feature type="transmembrane region" description="Helical" evidence="5">
    <location>
        <begin position="229"/>
        <end position="246"/>
    </location>
</feature>
<dbReference type="InterPro" id="IPR011547">
    <property type="entry name" value="SLC26A/SulP_dom"/>
</dbReference>
<feature type="transmembrane region" description="Helical" evidence="5">
    <location>
        <begin position="95"/>
        <end position="113"/>
    </location>
</feature>
<dbReference type="OrthoDB" id="288203at2759"/>
<evidence type="ECO:0000256" key="3">
    <source>
        <dbReference type="ARBA" id="ARBA00022989"/>
    </source>
</evidence>
<dbReference type="GO" id="GO:0008271">
    <property type="term" value="F:secondary active sulfate transmembrane transporter activity"/>
    <property type="evidence" value="ECO:0007669"/>
    <property type="project" value="InterPro"/>
</dbReference>
<gene>
    <name evidence="7" type="ORF">PHJA_000494900</name>
</gene>
<sequence length="504" mass="54812">METEAHRVEAPPRRSTFAKLKSRLKETFFPDDPLRQFKNQSLRTRFILGAQYIFPVLEWGPNYNLKLLKSDIVSGLTIASLAIPQGISYAKLANLPPIVGLYSSFVPPLIYAVLGSSRDLAVGPVSIASLIMGSMLRQQVSPVKDPILFLQLAFSSTFFAGLFQSSLGFLRLGFIIDFLSKATLIGFMAGAAIIVSLQQLKSLLGIQHFTKKMGIVPVLSSVFHNTHEWSWQTIVMGFCFLILLLVTRHISIKKPKLFWVSAGAPLVSVILSTLLVYVFKAHNHGISVIGKLEEGLNPPSWNMLRFHGSYLGLVIKTGLVTGIISLTEGIAVGRTFGALKNYQVDGNKEMIAIGLMNIVGSSTSCYVTTGAFSRSAVNHNAGCKTAVSNVVMAVTVMVTLLFLMPLFRYTPNVVLGAVIVTAVVGLVDVPAAVEIWRIDKFDFVVMACAFFGVLFISVQDGLAIAVGISIIKVLLQITRPKTVVLGNIPGTDILSRYSSLQRGC</sequence>
<feature type="transmembrane region" description="Helical" evidence="5">
    <location>
        <begin position="258"/>
        <end position="279"/>
    </location>
</feature>
<proteinExistence type="predicted"/>
<evidence type="ECO:0000256" key="2">
    <source>
        <dbReference type="ARBA" id="ARBA00022692"/>
    </source>
</evidence>
<evidence type="ECO:0000256" key="5">
    <source>
        <dbReference type="SAM" id="Phobius"/>
    </source>
</evidence>
<feature type="transmembrane region" description="Helical" evidence="5">
    <location>
        <begin position="351"/>
        <end position="373"/>
    </location>
</feature>
<keyword evidence="4 5" id="KW-0472">Membrane</keyword>
<dbReference type="Proteomes" id="UP000653305">
    <property type="component" value="Unassembled WGS sequence"/>
</dbReference>
<feature type="transmembrane region" description="Helical" evidence="5">
    <location>
        <begin position="182"/>
        <end position="200"/>
    </location>
</feature>
<keyword evidence="3 5" id="KW-1133">Transmembrane helix</keyword>
<name>A0A830BI19_9LAMI</name>
<feature type="domain" description="SLC26A/SulP transporter" evidence="6">
    <location>
        <begin position="68"/>
        <end position="448"/>
    </location>
</feature>
<accession>A0A830BI19</accession>
<dbReference type="InterPro" id="IPR018045">
    <property type="entry name" value="S04_transporter_CS"/>
</dbReference>
<dbReference type="EMBL" id="BMAC01000065">
    <property type="protein sequence ID" value="GFP83515.1"/>
    <property type="molecule type" value="Genomic_DNA"/>
</dbReference>
<feature type="transmembrane region" description="Helical" evidence="5">
    <location>
        <begin position="443"/>
        <end position="471"/>
    </location>
</feature>
<keyword evidence="2 5" id="KW-0812">Transmembrane</keyword>
<feature type="transmembrane region" description="Helical" evidence="5">
    <location>
        <begin position="310"/>
        <end position="331"/>
    </location>
</feature>
<dbReference type="Pfam" id="PF00916">
    <property type="entry name" value="Sulfate_transp"/>
    <property type="match status" value="1"/>
</dbReference>
<dbReference type="PROSITE" id="PS01130">
    <property type="entry name" value="SLC26A"/>
    <property type="match status" value="1"/>
</dbReference>
<organism evidence="7 8">
    <name type="scientific">Phtheirospermum japonicum</name>
    <dbReference type="NCBI Taxonomy" id="374723"/>
    <lineage>
        <taxon>Eukaryota</taxon>
        <taxon>Viridiplantae</taxon>
        <taxon>Streptophyta</taxon>
        <taxon>Embryophyta</taxon>
        <taxon>Tracheophyta</taxon>
        <taxon>Spermatophyta</taxon>
        <taxon>Magnoliopsida</taxon>
        <taxon>eudicotyledons</taxon>
        <taxon>Gunneridae</taxon>
        <taxon>Pentapetalae</taxon>
        <taxon>asterids</taxon>
        <taxon>lamiids</taxon>
        <taxon>Lamiales</taxon>
        <taxon>Orobanchaceae</taxon>
        <taxon>Orobanchaceae incertae sedis</taxon>
        <taxon>Phtheirospermum</taxon>
    </lineage>
</organism>
<reference evidence="7" key="1">
    <citation type="submission" date="2020-07" db="EMBL/GenBank/DDBJ databases">
        <title>Ethylene signaling mediates host invasion by parasitic plants.</title>
        <authorList>
            <person name="Yoshida S."/>
        </authorList>
    </citation>
    <scope>NUCLEOTIDE SEQUENCE</scope>
    <source>
        <strain evidence="7">Okayama</strain>
    </source>
</reference>
<dbReference type="PANTHER" id="PTHR11814">
    <property type="entry name" value="SULFATE TRANSPORTER"/>
    <property type="match status" value="1"/>
</dbReference>
<evidence type="ECO:0000313" key="7">
    <source>
        <dbReference type="EMBL" id="GFP83515.1"/>
    </source>
</evidence>
<comment type="caution">
    <text evidence="7">The sequence shown here is derived from an EMBL/GenBank/DDBJ whole genome shotgun (WGS) entry which is preliminary data.</text>
</comment>
<comment type="subcellular location">
    <subcellularLocation>
        <location evidence="1">Membrane</location>
        <topology evidence="1">Multi-pass membrane protein</topology>
    </subcellularLocation>
</comment>